<feature type="coiled-coil region" evidence="1">
    <location>
        <begin position="366"/>
        <end position="393"/>
    </location>
</feature>
<dbReference type="Proteomes" id="UP000257039">
    <property type="component" value="Unassembled WGS sequence"/>
</dbReference>
<accession>A0A4P9VNC6</accession>
<keyword evidence="1" id="KW-0175">Coiled coil</keyword>
<dbReference type="PANTHER" id="PTHR32309">
    <property type="entry name" value="TYROSINE-PROTEIN KINASE"/>
    <property type="match status" value="1"/>
</dbReference>
<evidence type="ECO:0000256" key="2">
    <source>
        <dbReference type="SAM" id="Phobius"/>
    </source>
</evidence>
<evidence type="ECO:0000313" key="4">
    <source>
        <dbReference type="Proteomes" id="UP000257039"/>
    </source>
</evidence>
<dbReference type="EMBL" id="NDXW01000001">
    <property type="protein sequence ID" value="RDH44958.1"/>
    <property type="molecule type" value="Genomic_DNA"/>
</dbReference>
<reference evidence="3 4" key="1">
    <citation type="submission" date="2017-04" db="EMBL/GenBank/DDBJ databases">
        <title>Draft genome sequence of Zooshikella ganghwensis VG4 isolated from Red Sea sediments.</title>
        <authorList>
            <person name="Rehman Z."/>
            <person name="Alam I."/>
            <person name="Kamau A."/>
            <person name="Bajic V."/>
            <person name="Leiknes T."/>
        </authorList>
    </citation>
    <scope>NUCLEOTIDE SEQUENCE [LARGE SCALE GENOMIC DNA]</scope>
    <source>
        <strain evidence="3 4">VG4</strain>
    </source>
</reference>
<gene>
    <name evidence="3" type="ORF">B9G39_16790</name>
</gene>
<dbReference type="AlphaFoldDB" id="A0A4P9VNC6"/>
<proteinExistence type="predicted"/>
<feature type="transmembrane region" description="Helical" evidence="2">
    <location>
        <begin position="451"/>
        <end position="472"/>
    </location>
</feature>
<dbReference type="InterPro" id="IPR050445">
    <property type="entry name" value="Bact_polysacc_biosynth/exp"/>
</dbReference>
<sequence length="489" mass="54107">MNQPVIKLTTDNARQVHQESTSQHGFIYRAIVFGSSLSPKKRLALYTSILLLSLSLVWLPISLFLAFTSPKFTSEWTLIMPGAGSGHAVNLDSLGQATANIASPFTNTSIDPLVNYREIVTSHTVLSKAAAMLDISVKSFGKPRIKLIDQTSLMQFKIKGDTPEQARDKSLAIYQALQNQLEILRNDEVARITKSSLSSIEDFGSKLQQTQLEKLNFQSRNSIISVGQFEQLVTQMEYDVSTEQKLKARERFLQGQIQHLLTSVRLKPEEVSYAITLRNDSLFQAQLSRQAELKVQIDVTSATWGSSHPKLNQLQATLRSINLAIALRGKQLTKNQNLTTNELIELGSGKIKAILLEKLAQFMAEAAGVSKQLSQLQININGLKKRIENGAADAIKLEELSRKQQVATTVFSTALAKQDIGKVDRFASYPLIQILAAPTLPESPDKLHIKLALVGGIAATLFIICGLLTLWIRKRLLQKILLNESSGSH</sequence>
<evidence type="ECO:0000313" key="3">
    <source>
        <dbReference type="EMBL" id="RDH44958.1"/>
    </source>
</evidence>
<keyword evidence="4" id="KW-1185">Reference proteome</keyword>
<feature type="transmembrane region" description="Helical" evidence="2">
    <location>
        <begin position="43"/>
        <end position="67"/>
    </location>
</feature>
<dbReference type="PANTHER" id="PTHR32309:SF31">
    <property type="entry name" value="CAPSULAR EXOPOLYSACCHARIDE FAMILY"/>
    <property type="match status" value="1"/>
</dbReference>
<keyword evidence="2" id="KW-1133">Transmembrane helix</keyword>
<keyword evidence="2" id="KW-0472">Membrane</keyword>
<organism evidence="3 4">
    <name type="scientific">Zooshikella ganghwensis</name>
    <dbReference type="NCBI Taxonomy" id="202772"/>
    <lineage>
        <taxon>Bacteria</taxon>
        <taxon>Pseudomonadati</taxon>
        <taxon>Pseudomonadota</taxon>
        <taxon>Gammaproteobacteria</taxon>
        <taxon>Oceanospirillales</taxon>
        <taxon>Zooshikellaceae</taxon>
        <taxon>Zooshikella</taxon>
    </lineage>
</organism>
<protein>
    <recommendedName>
        <fullName evidence="5">Exopolysaccharide biosynthesis protein</fullName>
    </recommendedName>
</protein>
<name>A0A4P9VNC6_9GAMM</name>
<comment type="caution">
    <text evidence="3">The sequence shown here is derived from an EMBL/GenBank/DDBJ whole genome shotgun (WGS) entry which is preliminary data.</text>
</comment>
<keyword evidence="2" id="KW-0812">Transmembrane</keyword>
<evidence type="ECO:0000256" key="1">
    <source>
        <dbReference type="SAM" id="Coils"/>
    </source>
</evidence>
<evidence type="ECO:0008006" key="5">
    <source>
        <dbReference type="Google" id="ProtNLM"/>
    </source>
</evidence>